<feature type="non-terminal residue" evidence="2">
    <location>
        <position position="189"/>
    </location>
</feature>
<feature type="compositionally biased region" description="Basic and acidic residues" evidence="1">
    <location>
        <begin position="160"/>
        <end position="174"/>
    </location>
</feature>
<evidence type="ECO:0000256" key="1">
    <source>
        <dbReference type="SAM" id="MobiDB-lite"/>
    </source>
</evidence>
<feature type="non-terminal residue" evidence="2">
    <location>
        <position position="1"/>
    </location>
</feature>
<feature type="compositionally biased region" description="Pro residues" evidence="1">
    <location>
        <begin position="1"/>
        <end position="16"/>
    </location>
</feature>
<name>A0A6J4KTC4_9BACT</name>
<feature type="compositionally biased region" description="Basic residues" evidence="1">
    <location>
        <begin position="138"/>
        <end position="149"/>
    </location>
</feature>
<protein>
    <submittedName>
        <fullName evidence="2">Uncharacterized protein</fullName>
    </submittedName>
</protein>
<feature type="region of interest" description="Disordered" evidence="1">
    <location>
        <begin position="138"/>
        <end position="189"/>
    </location>
</feature>
<dbReference type="EMBL" id="CADCTU010000379">
    <property type="protein sequence ID" value="CAA9313848.1"/>
    <property type="molecule type" value="Genomic_DNA"/>
</dbReference>
<evidence type="ECO:0000313" key="2">
    <source>
        <dbReference type="EMBL" id="CAA9313848.1"/>
    </source>
</evidence>
<feature type="compositionally biased region" description="Basic and acidic residues" evidence="1">
    <location>
        <begin position="61"/>
        <end position="71"/>
    </location>
</feature>
<organism evidence="2">
    <name type="scientific">uncultured Gemmatimonadaceae bacterium</name>
    <dbReference type="NCBI Taxonomy" id="246130"/>
    <lineage>
        <taxon>Bacteria</taxon>
        <taxon>Pseudomonadati</taxon>
        <taxon>Gemmatimonadota</taxon>
        <taxon>Gemmatimonadia</taxon>
        <taxon>Gemmatimonadales</taxon>
        <taxon>Gemmatimonadaceae</taxon>
        <taxon>environmental samples</taxon>
    </lineage>
</organism>
<feature type="compositionally biased region" description="Basic residues" evidence="1">
    <location>
        <begin position="175"/>
        <end position="189"/>
    </location>
</feature>
<accession>A0A6J4KTC4</accession>
<dbReference type="AlphaFoldDB" id="A0A6J4KTC4"/>
<feature type="compositionally biased region" description="Low complexity" evidence="1">
    <location>
        <begin position="43"/>
        <end position="55"/>
    </location>
</feature>
<feature type="compositionally biased region" description="Basic residues" evidence="1">
    <location>
        <begin position="99"/>
        <end position="111"/>
    </location>
</feature>
<proteinExistence type="predicted"/>
<gene>
    <name evidence="2" type="ORF">AVDCRST_MAG11-1670</name>
</gene>
<sequence length="189" mass="21196">ALRPPLRLPLAPPQPGVRPRRRAHARAGHRRERHGVLVDGGVRAQPLPRGAAPRRAGGRAAGDRERGRRLDVVPAVRRPASRAARRGGAQRVPDVPVRRAGRGRRRARRARVGGVREQRLLRDARHPPARRPLLRRRGLGARHRARRRGEPRVLAAALRRGPERRGAPRAPERAPRHRGGRRAARVRRP</sequence>
<feature type="compositionally biased region" description="Basic residues" evidence="1">
    <location>
        <begin position="18"/>
        <end position="33"/>
    </location>
</feature>
<reference evidence="2" key="1">
    <citation type="submission" date="2020-02" db="EMBL/GenBank/DDBJ databases">
        <authorList>
            <person name="Meier V. D."/>
        </authorList>
    </citation>
    <scope>NUCLEOTIDE SEQUENCE</scope>
    <source>
        <strain evidence="2">AVDCRST_MAG11</strain>
    </source>
</reference>
<feature type="region of interest" description="Disordered" evidence="1">
    <location>
        <begin position="1"/>
        <end position="114"/>
    </location>
</feature>